<comment type="caution">
    <text evidence="6">Lacks conserved residue(s) required for the propagation of feature annotation.</text>
</comment>
<dbReference type="SUPFAM" id="SSF53335">
    <property type="entry name" value="S-adenosyl-L-methionine-dependent methyltransferases"/>
    <property type="match status" value="1"/>
</dbReference>
<dbReference type="UniPathway" id="UPA00232"/>
<dbReference type="NCBIfam" id="TIGR01934">
    <property type="entry name" value="MenG_MenH_UbiE"/>
    <property type="match status" value="1"/>
</dbReference>
<comment type="subunit">
    <text evidence="5">Component of a multi-subunit COQ enzyme complex, composed of at least COQ3, COQ4, COQ5, COQ6, COQ7 and COQ9. Interacts with PYURF; the interaction is direct, stabilizes COQ5 protein and associates PYURF with COQ enzyme complex.</text>
</comment>
<comment type="function">
    <text evidence="6">Methyltransferase required for the conversion of 2-polyprenyl-6-methoxy-1,4-benzoquinol (DDMQH2) to 2-polyprenyl-3-methyl-6-methoxy-1,4-benzoquinol (DMQH2).</text>
</comment>
<dbReference type="GO" id="GO:0008425">
    <property type="term" value="F:2-methoxy-6-polyprenyl-1,4-benzoquinol methyltransferase activity"/>
    <property type="evidence" value="ECO:0007669"/>
    <property type="project" value="UniProtKB-UniRule"/>
</dbReference>
<keyword evidence="6" id="KW-0999">Mitochondrion inner membrane</keyword>
<dbReference type="InterPro" id="IPR004033">
    <property type="entry name" value="UbiE/COQ5_MeTrFase"/>
</dbReference>
<accession>A0A7R9GQV8</accession>
<keyword evidence="3 6" id="KW-0831">Ubiquinone biosynthesis</keyword>
<dbReference type="InterPro" id="IPR023576">
    <property type="entry name" value="UbiE/COQ5_MeTrFase_CS"/>
</dbReference>
<dbReference type="PANTHER" id="PTHR43591:SF24">
    <property type="entry name" value="2-METHOXY-6-POLYPRENYL-1,4-BENZOQUINOL METHYLASE, MITOCHONDRIAL"/>
    <property type="match status" value="1"/>
</dbReference>
<keyword evidence="4 6" id="KW-0949">S-adenosyl-L-methionine</keyword>
<comment type="subcellular location">
    <subcellularLocation>
        <location evidence="6">Mitochondrion inner membrane</location>
        <topology evidence="6">Peripheral membrane protein</topology>
        <orientation evidence="6">Matrix side</orientation>
    </subcellularLocation>
</comment>
<organism evidence="7">
    <name type="scientific">Timema cristinae</name>
    <name type="common">Walking stick</name>
    <dbReference type="NCBI Taxonomy" id="61476"/>
    <lineage>
        <taxon>Eukaryota</taxon>
        <taxon>Metazoa</taxon>
        <taxon>Ecdysozoa</taxon>
        <taxon>Arthropoda</taxon>
        <taxon>Hexapoda</taxon>
        <taxon>Insecta</taxon>
        <taxon>Pterygota</taxon>
        <taxon>Neoptera</taxon>
        <taxon>Polyneoptera</taxon>
        <taxon>Phasmatodea</taxon>
        <taxon>Timematodea</taxon>
        <taxon>Timematoidea</taxon>
        <taxon>Timematidae</taxon>
        <taxon>Timema</taxon>
    </lineage>
</organism>
<reference evidence="7" key="1">
    <citation type="submission" date="2020-11" db="EMBL/GenBank/DDBJ databases">
        <authorList>
            <person name="Tran Van P."/>
        </authorList>
    </citation>
    <scope>NUCLEOTIDE SEQUENCE</scope>
</reference>
<feature type="binding site" evidence="6">
    <location>
        <position position="142"/>
    </location>
    <ligand>
        <name>S-adenosyl-L-methionine</name>
        <dbReference type="ChEBI" id="CHEBI:59789"/>
    </ligand>
</feature>
<sequence>MKGSDHQNHNQQRKEIHLEQASISKETPHFIQHRELYNGALVSSVLTTSEKRSLQRPTPQEENTFLFPNRAYEDKQTHFGFEKVNESEKAKKVYSVFENVAKSYDTMNDAMSFGIHRIWKDIFIQRLAPSHDTQLLDVAGGTGDIAFRFLNYLRLSGDHINASPKVTVCDINKSMLEVGKTRAKRLGLDGPCINWLQDDAECLHVEDNSYTAYTIAFGLRNVTRVDKAVKEAHRVLKPGGRFLCLEFSQVTSPQMRWIYDEYSFKVIPVLGQLIAGQWKPYQYLVESIRQFPPQEEFRDMIRSAGFHMVTYENLTFGVVAIHSGFKL</sequence>
<evidence type="ECO:0000256" key="6">
    <source>
        <dbReference type="HAMAP-Rule" id="MF_03191"/>
    </source>
</evidence>
<dbReference type="InterPro" id="IPR029063">
    <property type="entry name" value="SAM-dependent_MTases_sf"/>
</dbReference>
<dbReference type="FunFam" id="3.40.50.150:FF:000064">
    <property type="entry name" value="2-methoxy-6-polyprenyl-1,4-benzoquinol methylase, mitochondrial"/>
    <property type="match status" value="1"/>
</dbReference>
<dbReference type="PANTHER" id="PTHR43591">
    <property type="entry name" value="METHYLTRANSFERASE"/>
    <property type="match status" value="1"/>
</dbReference>
<dbReference type="EMBL" id="OC316603">
    <property type="protein sequence ID" value="CAD7392873.1"/>
    <property type="molecule type" value="Genomic_DNA"/>
</dbReference>
<dbReference type="Pfam" id="PF01209">
    <property type="entry name" value="Ubie_methyltran"/>
    <property type="match status" value="1"/>
</dbReference>
<comment type="catalytic activity">
    <reaction evidence="6">
        <text>a 2-methoxy-6-(all-trans-polyprenyl)benzene-1,4-diol + S-adenosyl-L-methionine = a 5-methoxy-2-methyl-3-(all-trans-polyprenyl)benzene-1,4-diol + S-adenosyl-L-homocysteine + H(+)</text>
        <dbReference type="Rhea" id="RHEA:28286"/>
        <dbReference type="Rhea" id="RHEA-COMP:10858"/>
        <dbReference type="Rhea" id="RHEA-COMP:10859"/>
        <dbReference type="ChEBI" id="CHEBI:15378"/>
        <dbReference type="ChEBI" id="CHEBI:57856"/>
        <dbReference type="ChEBI" id="CHEBI:59789"/>
        <dbReference type="ChEBI" id="CHEBI:84166"/>
        <dbReference type="ChEBI" id="CHEBI:84167"/>
        <dbReference type="EC" id="2.1.1.201"/>
    </reaction>
</comment>
<proteinExistence type="inferred from homology"/>
<gene>
    <name evidence="6" type="primary">coq5</name>
    <name evidence="7" type="ORF">TCEB3V08_LOCUS875</name>
</gene>
<dbReference type="CDD" id="cd02440">
    <property type="entry name" value="AdoMet_MTases"/>
    <property type="match status" value="1"/>
</dbReference>
<dbReference type="PROSITE" id="PS01183">
    <property type="entry name" value="UBIE_1"/>
    <property type="match status" value="1"/>
</dbReference>
<name>A0A7R9GQV8_TIMCR</name>
<evidence type="ECO:0000313" key="7">
    <source>
        <dbReference type="EMBL" id="CAD7392873.1"/>
    </source>
</evidence>
<keyword evidence="6" id="KW-0496">Mitochondrion</keyword>
<evidence type="ECO:0000256" key="5">
    <source>
        <dbReference type="ARBA" id="ARBA00046387"/>
    </source>
</evidence>
<dbReference type="GO" id="GO:0032259">
    <property type="term" value="P:methylation"/>
    <property type="evidence" value="ECO:0007669"/>
    <property type="project" value="UniProtKB-KW"/>
</dbReference>
<evidence type="ECO:0000256" key="1">
    <source>
        <dbReference type="ARBA" id="ARBA00022603"/>
    </source>
</evidence>
<keyword evidence="6" id="KW-0472">Membrane</keyword>
<dbReference type="PROSITE" id="PS01184">
    <property type="entry name" value="UBIE_2"/>
    <property type="match status" value="1"/>
</dbReference>
<evidence type="ECO:0000256" key="3">
    <source>
        <dbReference type="ARBA" id="ARBA00022688"/>
    </source>
</evidence>
<dbReference type="AlphaFoldDB" id="A0A7R9GQV8"/>
<dbReference type="Gene3D" id="3.40.50.150">
    <property type="entry name" value="Vaccinia Virus protein VP39"/>
    <property type="match status" value="1"/>
</dbReference>
<dbReference type="PROSITE" id="PS51608">
    <property type="entry name" value="SAM_MT_UBIE"/>
    <property type="match status" value="1"/>
</dbReference>
<evidence type="ECO:0000256" key="2">
    <source>
        <dbReference type="ARBA" id="ARBA00022679"/>
    </source>
</evidence>
<comment type="similarity">
    <text evidence="6">Belongs to the class I-like SAM-binding methyltransferase superfamily. MenG/UbiE family.</text>
</comment>
<dbReference type="NCBIfam" id="NF001244">
    <property type="entry name" value="PRK00216.1-5"/>
    <property type="match status" value="1"/>
</dbReference>
<feature type="binding site" evidence="6">
    <location>
        <begin position="199"/>
        <end position="200"/>
    </location>
    <ligand>
        <name>S-adenosyl-L-methionine</name>
        <dbReference type="ChEBI" id="CHEBI:59789"/>
    </ligand>
</feature>
<feature type="binding site" evidence="6">
    <location>
        <position position="170"/>
    </location>
    <ligand>
        <name>S-adenosyl-L-methionine</name>
        <dbReference type="ChEBI" id="CHEBI:59789"/>
    </ligand>
</feature>
<dbReference type="GO" id="GO:0031314">
    <property type="term" value="C:extrinsic component of mitochondrial inner membrane"/>
    <property type="evidence" value="ECO:0007669"/>
    <property type="project" value="UniProtKB-UniRule"/>
</dbReference>
<dbReference type="HAMAP" id="MF_01813">
    <property type="entry name" value="MenG_UbiE_methyltr"/>
    <property type="match status" value="1"/>
</dbReference>
<evidence type="ECO:0000256" key="4">
    <source>
        <dbReference type="ARBA" id="ARBA00022691"/>
    </source>
</evidence>
<comment type="pathway">
    <text evidence="6">Cofactor biosynthesis; ubiquinone biosynthesis.</text>
</comment>
<keyword evidence="1 6" id="KW-0489">Methyltransferase</keyword>
<protein>
    <recommendedName>
        <fullName evidence="6">2-methoxy-6-polyprenyl-1,4-benzoquinol methylase, mitochondrial</fullName>
        <ecNumber evidence="6">2.1.1.201</ecNumber>
    </recommendedName>
    <alternativeName>
        <fullName evidence="6">Ubiquinone biosynthesis methyltransferase COQ5</fullName>
    </alternativeName>
</protein>
<dbReference type="EC" id="2.1.1.201" evidence="6"/>
<keyword evidence="2 6" id="KW-0808">Transferase</keyword>